<feature type="signal peptide" evidence="1">
    <location>
        <begin position="1"/>
        <end position="28"/>
    </location>
</feature>
<keyword evidence="5" id="KW-1185">Reference proteome</keyword>
<feature type="domain" description="Golvesin/Xly CBD-like" evidence="3">
    <location>
        <begin position="313"/>
        <end position="444"/>
    </location>
</feature>
<evidence type="ECO:0000259" key="2">
    <source>
        <dbReference type="Pfam" id="PF00149"/>
    </source>
</evidence>
<evidence type="ECO:0000256" key="1">
    <source>
        <dbReference type="SAM" id="SignalP"/>
    </source>
</evidence>
<dbReference type="Proteomes" id="UP000621500">
    <property type="component" value="Unassembled WGS sequence"/>
</dbReference>
<dbReference type="RefSeq" id="WP_203862707.1">
    <property type="nucleotide sequence ID" value="NZ_BAAAZQ010000040.1"/>
</dbReference>
<comment type="caution">
    <text evidence="4">The sequence shown here is derived from an EMBL/GenBank/DDBJ whole genome shotgun (WGS) entry which is preliminary data.</text>
</comment>
<dbReference type="Gene3D" id="2.60.120.260">
    <property type="entry name" value="Galactose-binding domain-like"/>
    <property type="match status" value="1"/>
</dbReference>
<dbReference type="PANTHER" id="PTHR43143:SF5">
    <property type="entry name" value="SECRETED PROTEIN"/>
    <property type="match status" value="1"/>
</dbReference>
<reference evidence="4 5" key="1">
    <citation type="submission" date="2021-01" db="EMBL/GenBank/DDBJ databases">
        <title>Whole genome shotgun sequence of Plantactinospora mayteni NBRC 109088.</title>
        <authorList>
            <person name="Komaki H."/>
            <person name="Tamura T."/>
        </authorList>
    </citation>
    <scope>NUCLEOTIDE SEQUENCE [LARGE SCALE GENOMIC DNA]</scope>
    <source>
        <strain evidence="4 5">NBRC 109088</strain>
    </source>
</reference>
<evidence type="ECO:0000259" key="3">
    <source>
        <dbReference type="Pfam" id="PF25275"/>
    </source>
</evidence>
<gene>
    <name evidence="4" type="ORF">Pma05_80230</name>
</gene>
<dbReference type="CDD" id="cd14488">
    <property type="entry name" value="CBM6-CBM35-CBM36_like_2"/>
    <property type="match status" value="1"/>
</dbReference>
<evidence type="ECO:0008006" key="6">
    <source>
        <dbReference type="Google" id="ProtNLM"/>
    </source>
</evidence>
<proteinExistence type="predicted"/>
<evidence type="ECO:0000313" key="4">
    <source>
        <dbReference type="EMBL" id="GIH01451.1"/>
    </source>
</evidence>
<dbReference type="InterPro" id="IPR029052">
    <property type="entry name" value="Metallo-depent_PP-like"/>
</dbReference>
<organism evidence="4 5">
    <name type="scientific">Plantactinospora mayteni</name>
    <dbReference type="NCBI Taxonomy" id="566021"/>
    <lineage>
        <taxon>Bacteria</taxon>
        <taxon>Bacillati</taxon>
        <taxon>Actinomycetota</taxon>
        <taxon>Actinomycetes</taxon>
        <taxon>Micromonosporales</taxon>
        <taxon>Micromonosporaceae</taxon>
        <taxon>Plantactinospora</taxon>
    </lineage>
</organism>
<dbReference type="InterPro" id="IPR051918">
    <property type="entry name" value="STPP_CPPED1"/>
</dbReference>
<dbReference type="PANTHER" id="PTHR43143">
    <property type="entry name" value="METALLOPHOSPHOESTERASE, CALCINEURIN SUPERFAMILY"/>
    <property type="match status" value="1"/>
</dbReference>
<dbReference type="EMBL" id="BONX01000072">
    <property type="protein sequence ID" value="GIH01451.1"/>
    <property type="molecule type" value="Genomic_DNA"/>
</dbReference>
<dbReference type="InterPro" id="IPR004843">
    <property type="entry name" value="Calcineurin-like_PHP"/>
</dbReference>
<dbReference type="Pfam" id="PF25275">
    <property type="entry name" value="Golvesin_C"/>
    <property type="match status" value="1"/>
</dbReference>
<feature type="domain" description="Calcineurin-like phosphoesterase" evidence="2">
    <location>
        <begin position="39"/>
        <end position="232"/>
    </location>
</feature>
<dbReference type="Pfam" id="PF00149">
    <property type="entry name" value="Metallophos"/>
    <property type="match status" value="1"/>
</dbReference>
<accession>A0ABQ4F3F8</accession>
<protein>
    <recommendedName>
        <fullName evidence="6">Calcineurin-like phosphoesterase domain-containing protein</fullName>
    </recommendedName>
</protein>
<sequence length="446" mass="48862">MRITKTTRVLGATFAMLLATALCGPAAAAQAEAAESFTIVMLPDTQYASEYWPEVYRAQMQWVDDQQTARNIKYVLHVGDVIDNSDQLAQWNNSKSAMGLPTDDVPYIIGPGNHDLDSVSTRATTRYNTHYPRSTFTALPSFGATYPATQNDNAYHTFNAGGMDWLVVAMKYAPSDAEIAWANSVVSAHPQHNAILVTHAYQNGITKDTNGNNLWTKLVSKHANFRLTFSGHYVNAGVITQQGVNGNTVHQIQADYQNASQRDPNSFMRVMTFNPSTNSLDIKTYSPFLDSYKTDAANQFALNIKPVPPAWSTIVDNTTADRFTASANWGLSSYSSQRYGADYRFADPVLASDSAWYKVNIPETGTYQVAVWYSANAGYNDSTPYVIVTPSGNQVVNVNQRVNGGKWVSLGNFTLAAGDDNKVGVSRWTAGTGYVIADAVKITRIS</sequence>
<feature type="chain" id="PRO_5045127098" description="Calcineurin-like phosphoesterase domain-containing protein" evidence="1">
    <location>
        <begin position="29"/>
        <end position="446"/>
    </location>
</feature>
<evidence type="ECO:0000313" key="5">
    <source>
        <dbReference type="Proteomes" id="UP000621500"/>
    </source>
</evidence>
<dbReference type="InterPro" id="IPR033803">
    <property type="entry name" value="CBD-like_Golvesin-Xly"/>
</dbReference>
<dbReference type="Gene3D" id="3.60.21.10">
    <property type="match status" value="1"/>
</dbReference>
<keyword evidence="1" id="KW-0732">Signal</keyword>
<dbReference type="SUPFAM" id="SSF56300">
    <property type="entry name" value="Metallo-dependent phosphatases"/>
    <property type="match status" value="1"/>
</dbReference>
<name>A0ABQ4F3F8_9ACTN</name>